<evidence type="ECO:0000313" key="4">
    <source>
        <dbReference type="EMBL" id="KAF2667170.1"/>
    </source>
</evidence>
<evidence type="ECO:0000313" key="5">
    <source>
        <dbReference type="Proteomes" id="UP000799302"/>
    </source>
</evidence>
<keyword evidence="3" id="KW-0732">Signal</keyword>
<keyword evidence="2" id="KW-0812">Transmembrane</keyword>
<sequence>MLLFLSFAPWALLLSLAVAHAPPTSAVAATPPSAAVIRSVQIDHSTAQASLLVSCPNCLSSTVNTSLSKDLDFSFDFSIVPGSQPCSSNLSLNAVPLDLAAPWAFEPEFTRGTASLNASGHGLDVDWYSACLQDINATASSRIPAAQVLTITVTSIDGKSVESSSVTGFTLSFQDISPPRLLRIESPPVLPINIDSSWINPPPSLRFHPTQEKSPQEAIIKEHIKELQRLEAELTVLKGLIKDKKAFITEKLAQDLNSDIESCDGVFCVVKAVLQHVHKTAHTIYQKIRPNPYKDLIGKEGFVLHSDHSQHPAMIAPTEKTKTCIATLPGQPEKCFVKEEKPSGPVAVVDDEDDFTPLSDFSAEIPPSRLWIVLKFFFVITGLALIFGFLRRCCSTPRKRQDRAARREQCQRDWAYRKAGRKQAFWDWMSGRKRGKPGRRPGDMDEKRARVAETEAYLEDQLQVEISHLKIEDELRQFRETRNAVTDLIRAEEGRSTHIGAAPPYAAASNNPFLRSPYAYPPIPTPTYNAGITIPHPINIPSRNHPAITQGDHTFPSSASSSDMPFSPVSRTTSLPSYRSKPPSYRSEDTSDEYSIGGDSDHDAWTSSDESSIPDLSPRPSGETMRTVETTRTFL</sequence>
<dbReference type="AlphaFoldDB" id="A0A6A6U5I4"/>
<name>A0A6A6U5I4_9PEZI</name>
<reference evidence="4" key="1">
    <citation type="journal article" date="2020" name="Stud. Mycol.">
        <title>101 Dothideomycetes genomes: a test case for predicting lifestyles and emergence of pathogens.</title>
        <authorList>
            <person name="Haridas S."/>
            <person name="Albert R."/>
            <person name="Binder M."/>
            <person name="Bloem J."/>
            <person name="Labutti K."/>
            <person name="Salamov A."/>
            <person name="Andreopoulos B."/>
            <person name="Baker S."/>
            <person name="Barry K."/>
            <person name="Bills G."/>
            <person name="Bluhm B."/>
            <person name="Cannon C."/>
            <person name="Castanera R."/>
            <person name="Culley D."/>
            <person name="Daum C."/>
            <person name="Ezra D."/>
            <person name="Gonzalez J."/>
            <person name="Henrissat B."/>
            <person name="Kuo A."/>
            <person name="Liang C."/>
            <person name="Lipzen A."/>
            <person name="Lutzoni F."/>
            <person name="Magnuson J."/>
            <person name="Mondo S."/>
            <person name="Nolan M."/>
            <person name="Ohm R."/>
            <person name="Pangilinan J."/>
            <person name="Park H.-J."/>
            <person name="Ramirez L."/>
            <person name="Alfaro M."/>
            <person name="Sun H."/>
            <person name="Tritt A."/>
            <person name="Yoshinaga Y."/>
            <person name="Zwiers L.-H."/>
            <person name="Turgeon B."/>
            <person name="Goodwin S."/>
            <person name="Spatafora J."/>
            <person name="Crous P."/>
            <person name="Grigoriev I."/>
        </authorList>
    </citation>
    <scope>NUCLEOTIDE SEQUENCE</scope>
    <source>
        <strain evidence="4">CBS 115976</strain>
    </source>
</reference>
<keyword evidence="2" id="KW-1133">Transmembrane helix</keyword>
<accession>A0A6A6U5I4</accession>
<evidence type="ECO:0000256" key="3">
    <source>
        <dbReference type="SAM" id="SignalP"/>
    </source>
</evidence>
<dbReference type="Proteomes" id="UP000799302">
    <property type="component" value="Unassembled WGS sequence"/>
</dbReference>
<feature type="signal peptide" evidence="3">
    <location>
        <begin position="1"/>
        <end position="26"/>
    </location>
</feature>
<evidence type="ECO:0000256" key="1">
    <source>
        <dbReference type="SAM" id="MobiDB-lite"/>
    </source>
</evidence>
<feature type="region of interest" description="Disordered" evidence="1">
    <location>
        <begin position="539"/>
        <end position="635"/>
    </location>
</feature>
<dbReference type="EMBL" id="MU004238">
    <property type="protein sequence ID" value="KAF2667170.1"/>
    <property type="molecule type" value="Genomic_DNA"/>
</dbReference>
<gene>
    <name evidence="4" type="ORF">BT63DRAFT_331362</name>
</gene>
<organism evidence="4 5">
    <name type="scientific">Microthyrium microscopicum</name>
    <dbReference type="NCBI Taxonomy" id="703497"/>
    <lineage>
        <taxon>Eukaryota</taxon>
        <taxon>Fungi</taxon>
        <taxon>Dikarya</taxon>
        <taxon>Ascomycota</taxon>
        <taxon>Pezizomycotina</taxon>
        <taxon>Dothideomycetes</taxon>
        <taxon>Dothideomycetes incertae sedis</taxon>
        <taxon>Microthyriales</taxon>
        <taxon>Microthyriaceae</taxon>
        <taxon>Microthyrium</taxon>
    </lineage>
</organism>
<dbReference type="OrthoDB" id="4225201at2759"/>
<feature type="chain" id="PRO_5025638103" evidence="3">
    <location>
        <begin position="27"/>
        <end position="635"/>
    </location>
</feature>
<feature type="compositionally biased region" description="Low complexity" evidence="1">
    <location>
        <begin position="556"/>
        <end position="585"/>
    </location>
</feature>
<evidence type="ECO:0000256" key="2">
    <source>
        <dbReference type="SAM" id="Phobius"/>
    </source>
</evidence>
<proteinExistence type="predicted"/>
<feature type="transmembrane region" description="Helical" evidence="2">
    <location>
        <begin position="370"/>
        <end position="390"/>
    </location>
</feature>
<keyword evidence="5" id="KW-1185">Reference proteome</keyword>
<protein>
    <submittedName>
        <fullName evidence="4">Uncharacterized protein</fullName>
    </submittedName>
</protein>
<keyword evidence="2" id="KW-0472">Membrane</keyword>